<dbReference type="EMBL" id="JAKKPZ010000084">
    <property type="protein sequence ID" value="KAI1703346.1"/>
    <property type="molecule type" value="Genomic_DNA"/>
</dbReference>
<dbReference type="AlphaFoldDB" id="A0AAD4R1A1"/>
<proteinExistence type="predicted"/>
<keyword evidence="1" id="KW-1133">Transmembrane helix</keyword>
<gene>
    <name evidence="3" type="ORF">DdX_14982</name>
</gene>
<dbReference type="Proteomes" id="UP001201812">
    <property type="component" value="Unassembled WGS sequence"/>
</dbReference>
<feature type="domain" description="Amidase" evidence="2">
    <location>
        <begin position="248"/>
        <end position="478"/>
    </location>
</feature>
<dbReference type="InterPro" id="IPR036928">
    <property type="entry name" value="AS_sf"/>
</dbReference>
<evidence type="ECO:0000313" key="3">
    <source>
        <dbReference type="EMBL" id="KAI1703346.1"/>
    </source>
</evidence>
<evidence type="ECO:0000256" key="1">
    <source>
        <dbReference type="SAM" id="Phobius"/>
    </source>
</evidence>
<evidence type="ECO:0000313" key="4">
    <source>
        <dbReference type="Proteomes" id="UP001201812"/>
    </source>
</evidence>
<dbReference type="InterPro" id="IPR052739">
    <property type="entry name" value="FAAH2"/>
</dbReference>
<dbReference type="Gene3D" id="3.90.1300.10">
    <property type="entry name" value="Amidase signature (AS) domain"/>
    <property type="match status" value="2"/>
</dbReference>
<keyword evidence="1" id="KW-0472">Membrane</keyword>
<dbReference type="PANTHER" id="PTHR43372:SF4">
    <property type="entry name" value="FATTY-ACID AMIDE HYDROLASE 2"/>
    <property type="match status" value="1"/>
</dbReference>
<sequence length="497" mass="55200">MQISQRHVFVEKFYPFLRIFVDIYFIIVNFVFDALHYFNPKAVVDCKNLDDLLKLSATKTAALIRTNELDSLSVVQAYIKQLQKVNPYLNAIVQDNFDEALKAAQEVDTYIKSLVKTSDDASYAQLEKTKPLLGVPFTLKDNMKAKGMVMIAGDPGRIGSEPSEEDADCVKRIRDAGAILLCTSNLPPYACGCEANNCVQGRTNNPYDLRRTCGGSSGGEGALIGSGLVSLDGQIFNLDGPNMRKLWAIGPMCRFAEDLRLVLRTMVGDRIANERLHLNTSVDLTNMRLFYIEDLEVIESERVQLEMKNCVLKAVKHFEQTFELEAHKIAHPLAKYSFELWDAIFEADEPTMSLKGLFSELIKFIIGKSNMSLIGLEFSLHSYLSIGPSDGEYFRAKCDQLRSELISLLGSNGFLICPSMAETAPYHSQSYLKLFNNAECALFSALGFPAVVCPMEMNKNGLPKSVQIAGPPNSEGLLISVAEELERTFGGWVAPGF</sequence>
<organism evidence="3 4">
    <name type="scientific">Ditylenchus destructor</name>
    <dbReference type="NCBI Taxonomy" id="166010"/>
    <lineage>
        <taxon>Eukaryota</taxon>
        <taxon>Metazoa</taxon>
        <taxon>Ecdysozoa</taxon>
        <taxon>Nematoda</taxon>
        <taxon>Chromadorea</taxon>
        <taxon>Rhabditida</taxon>
        <taxon>Tylenchina</taxon>
        <taxon>Tylenchomorpha</taxon>
        <taxon>Sphaerularioidea</taxon>
        <taxon>Anguinidae</taxon>
        <taxon>Anguininae</taxon>
        <taxon>Ditylenchus</taxon>
    </lineage>
</organism>
<accession>A0AAD4R1A1</accession>
<dbReference type="GO" id="GO:0012505">
    <property type="term" value="C:endomembrane system"/>
    <property type="evidence" value="ECO:0007669"/>
    <property type="project" value="TreeGrafter"/>
</dbReference>
<protein>
    <submittedName>
        <fullName evidence="3">Amidase domain-containing protein</fullName>
    </submittedName>
</protein>
<dbReference type="SUPFAM" id="SSF75304">
    <property type="entry name" value="Amidase signature (AS) enzymes"/>
    <property type="match status" value="1"/>
</dbReference>
<dbReference type="PANTHER" id="PTHR43372">
    <property type="entry name" value="FATTY-ACID AMIDE HYDROLASE"/>
    <property type="match status" value="1"/>
</dbReference>
<dbReference type="InterPro" id="IPR023631">
    <property type="entry name" value="Amidase_dom"/>
</dbReference>
<keyword evidence="1" id="KW-0812">Transmembrane</keyword>
<keyword evidence="4" id="KW-1185">Reference proteome</keyword>
<evidence type="ECO:0000259" key="2">
    <source>
        <dbReference type="Pfam" id="PF01425"/>
    </source>
</evidence>
<feature type="transmembrane region" description="Helical" evidence="1">
    <location>
        <begin position="16"/>
        <end position="38"/>
    </location>
</feature>
<name>A0AAD4R1A1_9BILA</name>
<dbReference type="Pfam" id="PF01425">
    <property type="entry name" value="Amidase"/>
    <property type="match status" value="2"/>
</dbReference>
<reference evidence="3" key="1">
    <citation type="submission" date="2022-01" db="EMBL/GenBank/DDBJ databases">
        <title>Genome Sequence Resource for Two Populations of Ditylenchus destructor, the Migratory Endoparasitic Phytonematode.</title>
        <authorList>
            <person name="Zhang H."/>
            <person name="Lin R."/>
            <person name="Xie B."/>
        </authorList>
    </citation>
    <scope>NUCLEOTIDE SEQUENCE</scope>
    <source>
        <strain evidence="3">BazhouSP</strain>
    </source>
</reference>
<feature type="domain" description="Amidase" evidence="2">
    <location>
        <begin position="74"/>
        <end position="231"/>
    </location>
</feature>
<comment type="caution">
    <text evidence="3">The sequence shown here is derived from an EMBL/GenBank/DDBJ whole genome shotgun (WGS) entry which is preliminary data.</text>
</comment>